<dbReference type="InParanoid" id="D2VLI7"/>
<dbReference type="RefSeq" id="XP_002675137.1">
    <property type="nucleotide sequence ID" value="XM_002675091.1"/>
</dbReference>
<protein>
    <submittedName>
        <fullName evidence="1">Predicted protein</fullName>
    </submittedName>
</protein>
<dbReference type="VEuPathDB" id="AmoebaDB:NAEGRDRAFT_69793"/>
<dbReference type="EMBL" id="GG738880">
    <property type="protein sequence ID" value="EFC42393.1"/>
    <property type="molecule type" value="Genomic_DNA"/>
</dbReference>
<dbReference type="GeneID" id="8851883"/>
<sequence length="433" mass="50643">MESQRFGKLYLQALFCEYNTEKQDFQKLFDYFDCSIESIAEMWESIRDGENSTSLFENLLLVMKGFLMVNRNHHVGKEKIEEIVRLILERFLDLNSLLSNYYQFNLNLKINCNTSLAARERKILSLCLEILFINCCNRDVENMLEGLNLILCHCFARFKSVMNKSLAILIVVREMVQILIQDVFTLGRTSSEDALEVQTLNKNIIDRNINRIVNFEFEFNLSEYDELIDDEEANNQKERIRLIECIITVLEESKEVSHKLQCIHVLTMIGMLSESYSFKMIPLLEKTVMYEADENLRFASITALWELMTIHPSLQNYNMMLSTDFGNNFEDLEPVADDISLLDFVLSISTLTEHTRRSAILSSIRMMRKQKCLDISIEHKLYSFVEMQKKRNNDEISDSSLAKYLANFTFESEVKQVILTPKNKKKSNNKLIK</sequence>
<name>D2VLI7_NAEGR</name>
<evidence type="ECO:0000313" key="2">
    <source>
        <dbReference type="Proteomes" id="UP000006671"/>
    </source>
</evidence>
<proteinExistence type="predicted"/>
<accession>D2VLI7</accession>
<dbReference type="OrthoDB" id="10403343at2759"/>
<evidence type="ECO:0000313" key="1">
    <source>
        <dbReference type="EMBL" id="EFC42393.1"/>
    </source>
</evidence>
<dbReference type="OMA" id="KGFLMVN"/>
<reference evidence="1 2" key="1">
    <citation type="journal article" date="2010" name="Cell">
        <title>The genome of Naegleria gruberi illuminates early eukaryotic versatility.</title>
        <authorList>
            <person name="Fritz-Laylin L.K."/>
            <person name="Prochnik S.E."/>
            <person name="Ginger M.L."/>
            <person name="Dacks J.B."/>
            <person name="Carpenter M.L."/>
            <person name="Field M.C."/>
            <person name="Kuo A."/>
            <person name="Paredez A."/>
            <person name="Chapman J."/>
            <person name="Pham J."/>
            <person name="Shu S."/>
            <person name="Neupane R."/>
            <person name="Cipriano M."/>
            <person name="Mancuso J."/>
            <person name="Tu H."/>
            <person name="Salamov A."/>
            <person name="Lindquist E."/>
            <person name="Shapiro H."/>
            <person name="Lucas S."/>
            <person name="Grigoriev I.V."/>
            <person name="Cande W.Z."/>
            <person name="Fulton C."/>
            <person name="Rokhsar D.S."/>
            <person name="Dawson S.C."/>
        </authorList>
    </citation>
    <scope>NUCLEOTIDE SEQUENCE [LARGE SCALE GENOMIC DNA]</scope>
    <source>
        <strain evidence="1 2">NEG-M</strain>
    </source>
</reference>
<dbReference type="AlphaFoldDB" id="D2VLI7"/>
<organism evidence="2">
    <name type="scientific">Naegleria gruberi</name>
    <name type="common">Amoeba</name>
    <dbReference type="NCBI Taxonomy" id="5762"/>
    <lineage>
        <taxon>Eukaryota</taxon>
        <taxon>Discoba</taxon>
        <taxon>Heterolobosea</taxon>
        <taxon>Tetramitia</taxon>
        <taxon>Eutetramitia</taxon>
        <taxon>Vahlkampfiidae</taxon>
        <taxon>Naegleria</taxon>
    </lineage>
</organism>
<gene>
    <name evidence="1" type="ORF">NAEGRDRAFT_69793</name>
</gene>
<dbReference type="Proteomes" id="UP000006671">
    <property type="component" value="Unassembled WGS sequence"/>
</dbReference>
<keyword evidence="2" id="KW-1185">Reference proteome</keyword>
<dbReference type="KEGG" id="ngr:NAEGRDRAFT_69793"/>